<dbReference type="InterPro" id="IPR052027">
    <property type="entry name" value="PspC"/>
</dbReference>
<accession>A0A6M4YHC7</accession>
<evidence type="ECO:0000256" key="1">
    <source>
        <dbReference type="ARBA" id="ARBA00004162"/>
    </source>
</evidence>
<evidence type="ECO:0000256" key="2">
    <source>
        <dbReference type="ARBA" id="ARBA00022475"/>
    </source>
</evidence>
<proteinExistence type="predicted"/>
<dbReference type="PANTHER" id="PTHR33885">
    <property type="entry name" value="PHAGE SHOCK PROTEIN C"/>
    <property type="match status" value="1"/>
</dbReference>
<name>A0A6M4YHC7_AERME</name>
<reference evidence="8 9" key="1">
    <citation type="submission" date="2019-03" db="EMBL/GenBank/DDBJ databases">
        <title>Novel transposon Tn6433 accelerates the dissemination of tet(E) in Aeromonas from aerobic biofilm under oxytetracycline stress.</title>
        <authorList>
            <person name="Shi Y."/>
            <person name="Tian Z."/>
            <person name="Zhang Y."/>
            <person name="Zhang H."/>
            <person name="Yang M."/>
        </authorList>
    </citation>
    <scope>NUCLEOTIDE SEQUENCE [LARGE SCALE GENOMIC DNA]</scope>
    <source>
        <strain evidence="8 9">T0.1-19</strain>
    </source>
</reference>
<gene>
    <name evidence="8" type="primary">pspC</name>
    <name evidence="8" type="ORF">E4184_10315</name>
</gene>
<keyword evidence="2" id="KW-1003">Cell membrane</keyword>
<evidence type="ECO:0000259" key="7">
    <source>
        <dbReference type="Pfam" id="PF04024"/>
    </source>
</evidence>
<evidence type="ECO:0000256" key="6">
    <source>
        <dbReference type="SAM" id="Phobius"/>
    </source>
</evidence>
<dbReference type="InterPro" id="IPR007168">
    <property type="entry name" value="Phageshock_PspC_N"/>
</dbReference>
<evidence type="ECO:0000256" key="4">
    <source>
        <dbReference type="ARBA" id="ARBA00022989"/>
    </source>
</evidence>
<evidence type="ECO:0000313" key="9">
    <source>
        <dbReference type="Proteomes" id="UP000501427"/>
    </source>
</evidence>
<dbReference type="EMBL" id="CP038441">
    <property type="protein sequence ID" value="QJT24135.1"/>
    <property type="molecule type" value="Genomic_DNA"/>
</dbReference>
<comment type="subcellular location">
    <subcellularLocation>
        <location evidence="1">Cell membrane</location>
        <topology evidence="1">Single-pass membrane protein</topology>
    </subcellularLocation>
</comment>
<keyword evidence="4 6" id="KW-1133">Transmembrane helix</keyword>
<evidence type="ECO:0000256" key="3">
    <source>
        <dbReference type="ARBA" id="ARBA00022692"/>
    </source>
</evidence>
<dbReference type="AlphaFoldDB" id="A0A6M4YHC7"/>
<keyword evidence="3 6" id="KW-0812">Transmembrane</keyword>
<protein>
    <submittedName>
        <fullName evidence="8">Envelope stress response membrane protein PspC</fullName>
    </submittedName>
</protein>
<organism evidence="8 9">
    <name type="scientific">Aeromonas media</name>
    <dbReference type="NCBI Taxonomy" id="651"/>
    <lineage>
        <taxon>Bacteria</taxon>
        <taxon>Pseudomonadati</taxon>
        <taxon>Pseudomonadota</taxon>
        <taxon>Gammaproteobacteria</taxon>
        <taxon>Aeromonadales</taxon>
        <taxon>Aeromonadaceae</taxon>
        <taxon>Aeromonas</taxon>
    </lineage>
</organism>
<evidence type="ECO:0000256" key="5">
    <source>
        <dbReference type="ARBA" id="ARBA00023136"/>
    </source>
</evidence>
<dbReference type="Pfam" id="PF04024">
    <property type="entry name" value="PspC"/>
    <property type="match status" value="1"/>
</dbReference>
<dbReference type="InterPro" id="IPR014320">
    <property type="entry name" value="Phageshock_PspC"/>
</dbReference>
<evidence type="ECO:0000313" key="8">
    <source>
        <dbReference type="EMBL" id="QJT24135.1"/>
    </source>
</evidence>
<sequence length="160" mass="18052">MPWREVCVGRYTGFHCGCGSPRLEEQGMSASNNSRNLYRDPQKGKIAGVCAGLADYFGVETWIVRLLAITGLIFAGFITFTAYIAAWFLLDKKPVTLYGEQEADFAEVRMKARSWQAGVTPHQALGRIAQELDTLEPRLQRIEKLVTSKEFTLQREFSKL</sequence>
<feature type="domain" description="Phage shock protein PspC N-terminal" evidence="7">
    <location>
        <begin position="35"/>
        <end position="92"/>
    </location>
</feature>
<dbReference type="PANTHER" id="PTHR33885:SF3">
    <property type="entry name" value="PHAGE SHOCK PROTEIN C"/>
    <property type="match status" value="1"/>
</dbReference>
<keyword evidence="5 6" id="KW-0472">Membrane</keyword>
<dbReference type="NCBIfam" id="TIGR02978">
    <property type="entry name" value="phageshock_pspC"/>
    <property type="match status" value="1"/>
</dbReference>
<dbReference type="Proteomes" id="UP000501427">
    <property type="component" value="Chromosome"/>
</dbReference>
<dbReference type="GO" id="GO:0005886">
    <property type="term" value="C:plasma membrane"/>
    <property type="evidence" value="ECO:0007669"/>
    <property type="project" value="UniProtKB-SubCell"/>
</dbReference>
<feature type="transmembrane region" description="Helical" evidence="6">
    <location>
        <begin position="62"/>
        <end position="90"/>
    </location>
</feature>